<dbReference type="AlphaFoldDB" id="A0A1M5I264"/>
<proteinExistence type="predicted"/>
<organism evidence="3 4">
    <name type="scientific">Marisediminitalea aggregata</name>
    <dbReference type="NCBI Taxonomy" id="634436"/>
    <lineage>
        <taxon>Bacteria</taxon>
        <taxon>Pseudomonadati</taxon>
        <taxon>Pseudomonadota</taxon>
        <taxon>Gammaproteobacteria</taxon>
        <taxon>Alteromonadales</taxon>
        <taxon>Alteromonadaceae</taxon>
        <taxon>Marisediminitalea</taxon>
    </lineage>
</organism>
<dbReference type="PANTHER" id="PTHR33525">
    <property type="match status" value="1"/>
</dbReference>
<dbReference type="PIRSF" id="PIRSF003180">
    <property type="entry name" value="DiGMPpdiest_YuxH"/>
    <property type="match status" value="1"/>
</dbReference>
<protein>
    <submittedName>
        <fullName evidence="3">EAL and modified HD-GYP domain-containing signal transduction protein</fullName>
    </submittedName>
</protein>
<dbReference type="PANTHER" id="PTHR33525:SF4">
    <property type="entry name" value="CYCLIC DI-GMP PHOSPHODIESTERASE CDGJ"/>
    <property type="match status" value="1"/>
</dbReference>
<dbReference type="PROSITE" id="PS51833">
    <property type="entry name" value="HDOD"/>
    <property type="match status" value="1"/>
</dbReference>
<evidence type="ECO:0000313" key="4">
    <source>
        <dbReference type="Proteomes" id="UP000184520"/>
    </source>
</evidence>
<evidence type="ECO:0000313" key="3">
    <source>
        <dbReference type="EMBL" id="SHG22247.1"/>
    </source>
</evidence>
<dbReference type="STRING" id="634436.SAMN05216361_1736"/>
<evidence type="ECO:0000259" key="1">
    <source>
        <dbReference type="PROSITE" id="PS50883"/>
    </source>
</evidence>
<dbReference type="InterPro" id="IPR052340">
    <property type="entry name" value="RNase_Y/CdgJ"/>
</dbReference>
<name>A0A1M5I264_9ALTE</name>
<dbReference type="InterPro" id="IPR014408">
    <property type="entry name" value="dGMP_Pdiesterase_EAL/HD-GYP"/>
</dbReference>
<dbReference type="InterPro" id="IPR035919">
    <property type="entry name" value="EAL_sf"/>
</dbReference>
<dbReference type="Gene3D" id="3.20.20.450">
    <property type="entry name" value="EAL domain"/>
    <property type="match status" value="1"/>
</dbReference>
<dbReference type="Pfam" id="PF08668">
    <property type="entry name" value="HDOD"/>
    <property type="match status" value="1"/>
</dbReference>
<reference evidence="4" key="1">
    <citation type="submission" date="2016-11" db="EMBL/GenBank/DDBJ databases">
        <authorList>
            <person name="Varghese N."/>
            <person name="Submissions S."/>
        </authorList>
    </citation>
    <scope>NUCLEOTIDE SEQUENCE [LARGE SCALE GENOMIC DNA]</scope>
    <source>
        <strain evidence="4">CGMCC 1.8995</strain>
    </source>
</reference>
<dbReference type="Proteomes" id="UP000184520">
    <property type="component" value="Unassembled WGS sequence"/>
</dbReference>
<keyword evidence="4" id="KW-1185">Reference proteome</keyword>
<dbReference type="SUPFAM" id="SSF109604">
    <property type="entry name" value="HD-domain/PDEase-like"/>
    <property type="match status" value="1"/>
</dbReference>
<dbReference type="InterPro" id="IPR013976">
    <property type="entry name" value="HDOD"/>
</dbReference>
<feature type="domain" description="EAL" evidence="1">
    <location>
        <begin position="1"/>
        <end position="204"/>
    </location>
</feature>
<dbReference type="InterPro" id="IPR001633">
    <property type="entry name" value="EAL_dom"/>
</dbReference>
<dbReference type="SMART" id="SM00052">
    <property type="entry name" value="EAL"/>
    <property type="match status" value="1"/>
</dbReference>
<dbReference type="EMBL" id="FQWD01000002">
    <property type="protein sequence ID" value="SHG22247.1"/>
    <property type="molecule type" value="Genomic_DNA"/>
</dbReference>
<dbReference type="OrthoDB" id="9804751at2"/>
<dbReference type="SUPFAM" id="SSF141868">
    <property type="entry name" value="EAL domain-like"/>
    <property type="match status" value="1"/>
</dbReference>
<accession>A0A1M5I264</accession>
<dbReference type="Gene3D" id="1.10.3210.10">
    <property type="entry name" value="Hypothetical protein af1432"/>
    <property type="match status" value="1"/>
</dbReference>
<dbReference type="PROSITE" id="PS50883">
    <property type="entry name" value="EAL"/>
    <property type="match status" value="1"/>
</dbReference>
<dbReference type="CDD" id="cd01948">
    <property type="entry name" value="EAL"/>
    <property type="match status" value="1"/>
</dbReference>
<sequence>MFAYVARQPIVDTNKQLYAYELLFRDGERNCFPNISPDEATSRILTESHLNVGIDEVTGGAIAFINFHTDTLLFRFPTSLTPADVVIEITETVTVSDQLVATCKQFAEQGYALALDDYDIDEKWLPLLPYISIVKFDVTTVTDDQIRTSVPLLKENGIKLVAERIETAQQFEYYRGLGFDYFQGYFFSKPQILKHRRLSSSELSMLELLKESTKPELDIELINQILERDVSLSYLLLRFINNPTVNKRNEITSLKHAMTFMGQEEVRKFIALLALANMSGDNPTELLTMSLVRAKFCESILIALKQRDESNAGFLTGLLSLIDTLMQQEMRTLVEKLPLPTDAKAALCGSSNTLKDCLYLVKAFEQGQWPAVKTLGTRLKLKQVDLHRYYTEALQWATSMCESTPNQ</sequence>
<feature type="domain" description="HDOD" evidence="2">
    <location>
        <begin position="198"/>
        <end position="385"/>
    </location>
</feature>
<dbReference type="Pfam" id="PF00563">
    <property type="entry name" value="EAL"/>
    <property type="match status" value="1"/>
</dbReference>
<evidence type="ECO:0000259" key="2">
    <source>
        <dbReference type="PROSITE" id="PS51833"/>
    </source>
</evidence>
<dbReference type="RefSeq" id="WP_073320810.1">
    <property type="nucleotide sequence ID" value="NZ_FQWD01000002.1"/>
</dbReference>
<gene>
    <name evidence="3" type="ORF">SAMN05216361_1736</name>
</gene>